<dbReference type="InterPro" id="IPR003658">
    <property type="entry name" value="Anti-sigma_ant"/>
</dbReference>
<evidence type="ECO:0000259" key="3">
    <source>
        <dbReference type="PROSITE" id="PS50801"/>
    </source>
</evidence>
<feature type="domain" description="STAS" evidence="3">
    <location>
        <begin position="1"/>
        <end position="111"/>
    </location>
</feature>
<comment type="caution">
    <text evidence="4">The sequence shown here is derived from an EMBL/GenBank/DDBJ whole genome shotgun (WGS) entry which is preliminary data.</text>
</comment>
<dbReference type="SUPFAM" id="SSF52091">
    <property type="entry name" value="SpoIIaa-like"/>
    <property type="match status" value="1"/>
</dbReference>
<dbReference type="InterPro" id="IPR002645">
    <property type="entry name" value="STAS_dom"/>
</dbReference>
<keyword evidence="5" id="KW-1185">Reference proteome</keyword>
<dbReference type="OrthoDB" id="9808221at2"/>
<dbReference type="Gene3D" id="3.30.750.24">
    <property type="entry name" value="STAS domain"/>
    <property type="match status" value="1"/>
</dbReference>
<dbReference type="AlphaFoldDB" id="A0A157ZCL9"/>
<protein>
    <recommendedName>
        <fullName evidence="2">Anti-sigma factor antagonist</fullName>
    </recommendedName>
</protein>
<dbReference type="InterPro" id="IPR036513">
    <property type="entry name" value="STAS_dom_sf"/>
</dbReference>
<organism evidence="4 5">
    <name type="scientific">Caballeronia pedi</name>
    <dbReference type="NCBI Taxonomy" id="1777141"/>
    <lineage>
        <taxon>Bacteria</taxon>
        <taxon>Pseudomonadati</taxon>
        <taxon>Pseudomonadota</taxon>
        <taxon>Betaproteobacteria</taxon>
        <taxon>Burkholderiales</taxon>
        <taxon>Burkholderiaceae</taxon>
        <taxon>Caballeronia</taxon>
    </lineage>
</organism>
<evidence type="ECO:0000313" key="5">
    <source>
        <dbReference type="Proteomes" id="UP000054911"/>
    </source>
</evidence>
<reference evidence="4" key="1">
    <citation type="submission" date="2016-01" db="EMBL/GenBank/DDBJ databases">
        <authorList>
            <person name="Peeters C."/>
        </authorList>
    </citation>
    <scope>NUCLEOTIDE SEQUENCE [LARGE SCALE GENOMIC DNA]</scope>
    <source>
        <strain evidence="4">LMG 29323</strain>
    </source>
</reference>
<evidence type="ECO:0000313" key="4">
    <source>
        <dbReference type="EMBL" id="SAK43270.1"/>
    </source>
</evidence>
<dbReference type="PANTHER" id="PTHR33495:SF2">
    <property type="entry name" value="ANTI-SIGMA FACTOR ANTAGONIST TM_1081-RELATED"/>
    <property type="match status" value="1"/>
</dbReference>
<accession>A0A157ZCL9</accession>
<dbReference type="PANTHER" id="PTHR33495">
    <property type="entry name" value="ANTI-SIGMA FACTOR ANTAGONIST TM_1081-RELATED-RELATED"/>
    <property type="match status" value="1"/>
</dbReference>
<gene>
    <name evidence="4" type="primary">btrV_1</name>
    <name evidence="4" type="ORF">AWB80_00568</name>
</gene>
<name>A0A157ZCL9_9BURK</name>
<dbReference type="Proteomes" id="UP000054911">
    <property type="component" value="Unassembled WGS sequence"/>
</dbReference>
<dbReference type="NCBIfam" id="TIGR00377">
    <property type="entry name" value="ant_ant_sig"/>
    <property type="match status" value="1"/>
</dbReference>
<dbReference type="STRING" id="1777141.AWB80_00568"/>
<dbReference type="Pfam" id="PF01740">
    <property type="entry name" value="STAS"/>
    <property type="match status" value="1"/>
</dbReference>
<dbReference type="CDD" id="cd07043">
    <property type="entry name" value="STAS_anti-anti-sigma_factors"/>
    <property type="match status" value="1"/>
</dbReference>
<evidence type="ECO:0000256" key="2">
    <source>
        <dbReference type="RuleBase" id="RU003749"/>
    </source>
</evidence>
<dbReference type="RefSeq" id="WP_061173140.1">
    <property type="nucleotide sequence ID" value="NZ_FCOE02000002.1"/>
</dbReference>
<comment type="similarity">
    <text evidence="1 2">Belongs to the anti-sigma-factor antagonist family.</text>
</comment>
<proteinExistence type="inferred from homology"/>
<dbReference type="EMBL" id="FCOE02000002">
    <property type="protein sequence ID" value="SAK43270.1"/>
    <property type="molecule type" value="Genomic_DNA"/>
</dbReference>
<evidence type="ECO:0000256" key="1">
    <source>
        <dbReference type="ARBA" id="ARBA00009013"/>
    </source>
</evidence>
<dbReference type="PROSITE" id="PS50801">
    <property type="entry name" value="STAS"/>
    <property type="match status" value="1"/>
</dbReference>
<dbReference type="GO" id="GO:0043856">
    <property type="term" value="F:anti-sigma factor antagonist activity"/>
    <property type="evidence" value="ECO:0007669"/>
    <property type="project" value="InterPro"/>
</dbReference>
<sequence length="111" mass="11987">MNINETHEGEVLVIAVNGRIDSTSSKPLEDVLPERVQGAPRVLLDMSDVQYVSSAGLRVLLKAAKVARSTGHDLVLAGLLPQVHEVFQVIGFDSLFRILPDRATAMAALAR</sequence>